<dbReference type="AlphaFoldDB" id="A0A316HX16"/>
<evidence type="ECO:0000313" key="1">
    <source>
        <dbReference type="EMBL" id="PWK85204.1"/>
    </source>
</evidence>
<gene>
    <name evidence="1" type="ORF">C8D88_107411</name>
</gene>
<evidence type="ECO:0000313" key="2">
    <source>
        <dbReference type="Proteomes" id="UP000246005"/>
    </source>
</evidence>
<dbReference type="Proteomes" id="UP000246005">
    <property type="component" value="Unassembled WGS sequence"/>
</dbReference>
<sequence>MLSDVDDRVIVEALQPSIPLTGGSIDLATLEIA</sequence>
<protein>
    <submittedName>
        <fullName evidence="1">Uncharacterized protein</fullName>
    </submittedName>
</protein>
<comment type="caution">
    <text evidence="1">The sequence shown here is derived from an EMBL/GenBank/DDBJ whole genome shotgun (WGS) entry which is preliminary data.</text>
</comment>
<accession>A0A316HX16</accession>
<name>A0A316HX16_9PSEU</name>
<proteinExistence type="predicted"/>
<reference evidence="1 2" key="1">
    <citation type="submission" date="2018-05" db="EMBL/GenBank/DDBJ databases">
        <title>Genomic Encyclopedia of Type Strains, Phase IV (KMG-IV): sequencing the most valuable type-strain genomes for metagenomic binning, comparative biology and taxonomic classification.</title>
        <authorList>
            <person name="Goeker M."/>
        </authorList>
    </citation>
    <scope>NUCLEOTIDE SEQUENCE [LARGE SCALE GENOMIC DNA]</scope>
    <source>
        <strain evidence="1 2">DSM 45480</strain>
    </source>
</reference>
<dbReference type="EMBL" id="QGHB01000007">
    <property type="protein sequence ID" value="PWK85204.1"/>
    <property type="molecule type" value="Genomic_DNA"/>
</dbReference>
<organism evidence="1 2">
    <name type="scientific">Lentzea atacamensis</name>
    <dbReference type="NCBI Taxonomy" id="531938"/>
    <lineage>
        <taxon>Bacteria</taxon>
        <taxon>Bacillati</taxon>
        <taxon>Actinomycetota</taxon>
        <taxon>Actinomycetes</taxon>
        <taxon>Pseudonocardiales</taxon>
        <taxon>Pseudonocardiaceae</taxon>
        <taxon>Lentzea</taxon>
    </lineage>
</organism>